<feature type="domain" description="Glycosyltransferase 2-like" evidence="4">
    <location>
        <begin position="5"/>
        <end position="136"/>
    </location>
</feature>
<dbReference type="KEGG" id="pri:PRIO_6265"/>
<keyword evidence="2" id="KW-0328">Glycosyltransferase</keyword>
<dbReference type="CDD" id="cd00761">
    <property type="entry name" value="Glyco_tranf_GTA_type"/>
    <property type="match status" value="1"/>
</dbReference>
<dbReference type="Proteomes" id="UP000033163">
    <property type="component" value="Chromosome I"/>
</dbReference>
<dbReference type="InterPro" id="IPR029044">
    <property type="entry name" value="Nucleotide-diphossugar_trans"/>
</dbReference>
<dbReference type="AlphaFoldDB" id="A0A0E4HFD7"/>
<dbReference type="RefSeq" id="WP_052741543.1">
    <property type="nucleotide sequence ID" value="NZ_LN831776.1"/>
</dbReference>
<comment type="similarity">
    <text evidence="1">Belongs to the glycosyltransferase 2 family.</text>
</comment>
<dbReference type="PATRIC" id="fig|1073571.4.peg.6696"/>
<name>A0A0E4HFD7_9BACL</name>
<dbReference type="SUPFAM" id="SSF53448">
    <property type="entry name" value="Nucleotide-diphospho-sugar transferases"/>
    <property type="match status" value="1"/>
</dbReference>
<evidence type="ECO:0000256" key="2">
    <source>
        <dbReference type="ARBA" id="ARBA00022676"/>
    </source>
</evidence>
<protein>
    <recommendedName>
        <fullName evidence="4">Glycosyltransferase 2-like domain-containing protein</fullName>
    </recommendedName>
</protein>
<sequence>MCKVSVIVPVYNGEKYLKECMQSILNQSLFDIEVICINDGSNDATAEILDSYAKKDLRVKVVHKENSGYGKSVNIGFDMAQGEYIGVVEADDYIDVNMYLHLYEQAKIKGADFVKADFHKFYGDGSSRKFIMHPLFERKSDKDMYNKLVNYEEDIRVLNNYVVTWAGIYKRKFIKQNCICHNETPGASYQDNGFWYQVMINSQKALFLNTPYYFVRRDNESSSVYNPQKIFCTNDEYEFIRSYIRNHGKNTDILLQFQWEMLFKIHENDMMRISKEFYQIFAKRFRNEFLTAIEQKEFDADKLSRAEQIRLNVLLENSESYIEKYFLFGNNSIKQIEGAENIAIYGGGWNGRRILSIIRNYGYLEKLSGIVVSDLKGKEEVIDRICLKEIQDIDFESNTLFILATQEKYQADIMKKMVERGYTNWMRIQDITL</sequence>
<keyword evidence="3" id="KW-0808">Transferase</keyword>
<evidence type="ECO:0000259" key="4">
    <source>
        <dbReference type="Pfam" id="PF00535"/>
    </source>
</evidence>
<dbReference type="PANTHER" id="PTHR22916:SF51">
    <property type="entry name" value="GLYCOSYLTRANSFERASE EPSH-RELATED"/>
    <property type="match status" value="1"/>
</dbReference>
<dbReference type="Gene3D" id="3.90.550.10">
    <property type="entry name" value="Spore Coat Polysaccharide Biosynthesis Protein SpsA, Chain A"/>
    <property type="match status" value="1"/>
</dbReference>
<dbReference type="GO" id="GO:0016757">
    <property type="term" value="F:glycosyltransferase activity"/>
    <property type="evidence" value="ECO:0007669"/>
    <property type="project" value="UniProtKB-KW"/>
</dbReference>
<dbReference type="EMBL" id="LN831776">
    <property type="protein sequence ID" value="CQR58612.1"/>
    <property type="molecule type" value="Genomic_DNA"/>
</dbReference>
<evidence type="ECO:0000313" key="5">
    <source>
        <dbReference type="EMBL" id="CQR58612.1"/>
    </source>
</evidence>
<organism evidence="5 6">
    <name type="scientific">Paenibacillus riograndensis SBR5</name>
    <dbReference type="NCBI Taxonomy" id="1073571"/>
    <lineage>
        <taxon>Bacteria</taxon>
        <taxon>Bacillati</taxon>
        <taxon>Bacillota</taxon>
        <taxon>Bacilli</taxon>
        <taxon>Bacillales</taxon>
        <taxon>Paenibacillaceae</taxon>
        <taxon>Paenibacillus</taxon>
        <taxon>Paenibacillus sonchi group</taxon>
    </lineage>
</organism>
<dbReference type="InterPro" id="IPR001173">
    <property type="entry name" value="Glyco_trans_2-like"/>
</dbReference>
<gene>
    <name evidence="5" type="ORF">PRIO_6265</name>
</gene>
<proteinExistence type="inferred from homology"/>
<accession>A0A0E4HFD7</accession>
<dbReference type="Pfam" id="PF00535">
    <property type="entry name" value="Glycos_transf_2"/>
    <property type="match status" value="1"/>
</dbReference>
<reference evidence="6" key="1">
    <citation type="submission" date="2015-03" db="EMBL/GenBank/DDBJ databases">
        <authorList>
            <person name="Wibberg D."/>
        </authorList>
    </citation>
    <scope>NUCLEOTIDE SEQUENCE [LARGE SCALE GENOMIC DNA]</scope>
</reference>
<evidence type="ECO:0000256" key="1">
    <source>
        <dbReference type="ARBA" id="ARBA00006739"/>
    </source>
</evidence>
<dbReference type="HOGENOM" id="CLU_025996_25_3_9"/>
<dbReference type="PANTHER" id="PTHR22916">
    <property type="entry name" value="GLYCOSYLTRANSFERASE"/>
    <property type="match status" value="1"/>
</dbReference>
<evidence type="ECO:0000256" key="3">
    <source>
        <dbReference type="ARBA" id="ARBA00022679"/>
    </source>
</evidence>
<evidence type="ECO:0000313" key="6">
    <source>
        <dbReference type="Proteomes" id="UP000033163"/>
    </source>
</evidence>